<keyword evidence="1 2" id="KW-0808">Transferase</keyword>
<dbReference type="PANTHER" id="PTHR11626:SF2">
    <property type="entry name" value="SQUALENE SYNTHASE"/>
    <property type="match status" value="1"/>
</dbReference>
<dbReference type="InterPro" id="IPR033904">
    <property type="entry name" value="Trans_IPPS_HH"/>
</dbReference>
<gene>
    <name evidence="2" type="ORF">MNBD_GAMMA20-2381</name>
</gene>
<name>A0A3B1AS09_9ZZZZ</name>
<dbReference type="CDD" id="cd00683">
    <property type="entry name" value="Trans_IPPS_HH"/>
    <property type="match status" value="1"/>
</dbReference>
<evidence type="ECO:0000256" key="1">
    <source>
        <dbReference type="ARBA" id="ARBA00022679"/>
    </source>
</evidence>
<organism evidence="2">
    <name type="scientific">hydrothermal vent metagenome</name>
    <dbReference type="NCBI Taxonomy" id="652676"/>
    <lineage>
        <taxon>unclassified sequences</taxon>
        <taxon>metagenomes</taxon>
        <taxon>ecological metagenomes</taxon>
    </lineage>
</organism>
<dbReference type="EMBL" id="UOFU01000383">
    <property type="protein sequence ID" value="VAX04521.1"/>
    <property type="molecule type" value="Genomic_DNA"/>
</dbReference>
<reference evidence="2" key="1">
    <citation type="submission" date="2018-06" db="EMBL/GenBank/DDBJ databases">
        <authorList>
            <person name="Zhirakovskaya E."/>
        </authorList>
    </citation>
    <scope>NUCLEOTIDE SEQUENCE</scope>
</reference>
<dbReference type="InterPro" id="IPR002060">
    <property type="entry name" value="Squ/phyt_synthse"/>
</dbReference>
<dbReference type="InterPro" id="IPR044844">
    <property type="entry name" value="Trans_IPPS_euk-type"/>
</dbReference>
<dbReference type="Pfam" id="PF00494">
    <property type="entry name" value="SQS_PSY"/>
    <property type="match status" value="1"/>
</dbReference>
<sequence>MPPDAALAKQTPLLRNHEEMPKVFKSTDELQNYLLLGVSRTFALTIPQLPAELCRVVSNGYLLCRIVDTIEDDPALDATQKRHYSRLFTAAVAGEADAGSFAQSLSALLSTATIPAEHELVQLTPEVIKITHSFDDQQREALATCVRVMAEGMVYYQELDTHAGLTSLANMEKYCYYVAGVVGEMLTRLFCAYSPEIARNCQEMQRLSIAFGQGLQMTNILKDIWDDHQRGACWLPQEIFSRHDFDLADMAPEQNDAGFEKGIDELIAIGHDCLKQALEYTLLIPAREAGIRSFCFLAIGMAELTLRKINDSKRDSHGTPIKISRRSVKGLVTASRVAVRNDSLLRTLFKFCGRGLP</sequence>
<evidence type="ECO:0000313" key="2">
    <source>
        <dbReference type="EMBL" id="VAX04521.1"/>
    </source>
</evidence>
<dbReference type="PANTHER" id="PTHR11626">
    <property type="entry name" value="FARNESYL-DIPHOSPHATE FARNESYLTRANSFERASE"/>
    <property type="match status" value="1"/>
</dbReference>
<dbReference type="GO" id="GO:0045338">
    <property type="term" value="P:farnesyl diphosphate metabolic process"/>
    <property type="evidence" value="ECO:0007669"/>
    <property type="project" value="InterPro"/>
</dbReference>
<dbReference type="SFLD" id="SFLDG01018">
    <property type="entry name" value="Squalene/Phytoene_Synthase_Lik"/>
    <property type="match status" value="1"/>
</dbReference>
<dbReference type="InterPro" id="IPR019845">
    <property type="entry name" value="Squalene/phytoene_synthase_CS"/>
</dbReference>
<dbReference type="InterPro" id="IPR008949">
    <property type="entry name" value="Isoprenoid_synthase_dom_sf"/>
</dbReference>
<dbReference type="AlphaFoldDB" id="A0A3B1AS09"/>
<dbReference type="PROSITE" id="PS01044">
    <property type="entry name" value="SQUALEN_PHYTOEN_SYN_1"/>
    <property type="match status" value="1"/>
</dbReference>
<dbReference type="SUPFAM" id="SSF48576">
    <property type="entry name" value="Terpenoid synthases"/>
    <property type="match status" value="1"/>
</dbReference>
<dbReference type="Gene3D" id="1.10.600.10">
    <property type="entry name" value="Farnesyl Diphosphate Synthase"/>
    <property type="match status" value="1"/>
</dbReference>
<accession>A0A3B1AS09</accession>
<dbReference type="EC" id="2.5.1.21" evidence="2"/>
<dbReference type="GO" id="GO:0051996">
    <property type="term" value="F:squalene synthase [NAD(P)H] activity"/>
    <property type="evidence" value="ECO:0007669"/>
    <property type="project" value="UniProtKB-EC"/>
</dbReference>
<proteinExistence type="predicted"/>
<protein>
    <submittedName>
        <fullName evidence="2">Squalene synthase</fullName>
        <ecNumber evidence="2">2.5.1.21</ecNumber>
    </submittedName>
</protein>
<dbReference type="SFLD" id="SFLDS00005">
    <property type="entry name" value="Isoprenoid_Synthase_Type_I"/>
    <property type="match status" value="1"/>
</dbReference>